<proteinExistence type="predicted"/>
<name>A0A8H7Y6R5_PSICU</name>
<sequence length="632" mass="67824">MCKRTAILVWNDYTDGGPIRLRDALPAPPADVKNWKELLDFINNDTSTVYYNVVVADPKAPVITMSTRLRIIDDGQSPLDFNIMIENSLMPDGTRVSLSSPAGAINMAPTLISDNTDVGVHVALDPGFDETITLTVHLPSDAVVETFAWISLQASIVVPQASQQGIPITEVHLLGAQNIVFHDDATTNLRFASPAANALRKYVQATKDVAQSVMSGDAAASLFASTFSATGWWFRDALNDSNHFPRTESLYISPDTQPVGNAPLSTPASILGGSNASIDYSASHNVTINQGEPNYTYIRGSCTQGNGYAVEARMFCVPNNLLLYPTKYAQWSVQDFDDKGEPYVAIRTITSPSANSFNVLNNPFNILDPKALPPQNDHYCIIAETRHPSAECPDPDWPHENTGAFSSGAGFNNWVGSTPTVSERNMGFKTGGAELLCSCNVAIPYNVYTSSAEWTLQVDGYNVPVGSAWKLVGSGPAIPGLTIGFAQTTVTASNMVQGCHFTGLPSSGYEFSVVLQWFAQGYAPGAGMKFSFSLHTTSPPAGPKALGTGQFRAAATLPKEAANWPFTVGIHHPGVQHLQDGKKHSKAYLGKVFKDIGPNPWPYASGDGDIDAYDAIGPVPVYSVGGDHWNLV</sequence>
<dbReference type="EMBL" id="JAFIQS010000001">
    <property type="protein sequence ID" value="KAG5173472.1"/>
    <property type="molecule type" value="Genomic_DNA"/>
</dbReference>
<comment type="caution">
    <text evidence="1">The sequence shown here is derived from an EMBL/GenBank/DDBJ whole genome shotgun (WGS) entry which is preliminary data.</text>
</comment>
<evidence type="ECO:0000313" key="1">
    <source>
        <dbReference type="EMBL" id="KAG5173472.1"/>
    </source>
</evidence>
<protein>
    <submittedName>
        <fullName evidence="1">Uncharacterized protein</fullName>
    </submittedName>
</protein>
<organism evidence="1">
    <name type="scientific">Psilocybe cubensis</name>
    <name type="common">Psychedelic mushroom</name>
    <name type="synonym">Stropharia cubensis</name>
    <dbReference type="NCBI Taxonomy" id="181762"/>
    <lineage>
        <taxon>Eukaryota</taxon>
        <taxon>Fungi</taxon>
        <taxon>Dikarya</taxon>
        <taxon>Basidiomycota</taxon>
        <taxon>Agaricomycotina</taxon>
        <taxon>Agaricomycetes</taxon>
        <taxon>Agaricomycetidae</taxon>
        <taxon>Agaricales</taxon>
        <taxon>Agaricineae</taxon>
        <taxon>Strophariaceae</taxon>
        <taxon>Psilocybe</taxon>
    </lineage>
</organism>
<accession>A0A8H7Y6R5</accession>
<dbReference type="AlphaFoldDB" id="A0A8H7Y6R5"/>
<gene>
    <name evidence="1" type="ORF">JR316_000129</name>
</gene>
<reference evidence="1" key="1">
    <citation type="submission" date="2021-02" db="EMBL/GenBank/DDBJ databases">
        <title>Psilocybe cubensis genome.</title>
        <authorList>
            <person name="Mckernan K.J."/>
            <person name="Crawford S."/>
            <person name="Trippe A."/>
            <person name="Kane L.T."/>
            <person name="Mclaughlin S."/>
        </authorList>
    </citation>
    <scope>NUCLEOTIDE SEQUENCE [LARGE SCALE GENOMIC DNA]</scope>
    <source>
        <strain evidence="1">MGC-MH-2018</strain>
    </source>
</reference>